<keyword evidence="2" id="KW-1185">Reference proteome</keyword>
<organism evidence="1 2">
    <name type="scientific">Haladaptatus litoreus</name>
    <dbReference type="NCBI Taxonomy" id="553468"/>
    <lineage>
        <taxon>Archaea</taxon>
        <taxon>Methanobacteriati</taxon>
        <taxon>Methanobacteriota</taxon>
        <taxon>Stenosarchaea group</taxon>
        <taxon>Halobacteria</taxon>
        <taxon>Halobacteriales</taxon>
        <taxon>Haladaptataceae</taxon>
        <taxon>Haladaptatus</taxon>
    </lineage>
</organism>
<sequence>MGAIDYNVVIRGVGRDNPPRFAEIDAEIDALHSSRTTVPTVCHRQTGVNLLRWGRHKGGFCEPP</sequence>
<proteinExistence type="predicted"/>
<name>A0A1N7FBR7_9EURY</name>
<dbReference type="EMBL" id="FTNO01000008">
    <property type="protein sequence ID" value="SIR97763.1"/>
    <property type="molecule type" value="Genomic_DNA"/>
</dbReference>
<reference evidence="2" key="1">
    <citation type="submission" date="2017-01" db="EMBL/GenBank/DDBJ databases">
        <authorList>
            <person name="Varghese N."/>
            <person name="Submissions S."/>
        </authorList>
    </citation>
    <scope>NUCLEOTIDE SEQUENCE [LARGE SCALE GENOMIC DNA]</scope>
    <source>
        <strain evidence="2">CGMCC 1.7737</strain>
    </source>
</reference>
<accession>A0A1N7FBR7</accession>
<dbReference type="Proteomes" id="UP000186914">
    <property type="component" value="Unassembled WGS sequence"/>
</dbReference>
<evidence type="ECO:0000313" key="2">
    <source>
        <dbReference type="Proteomes" id="UP000186914"/>
    </source>
</evidence>
<dbReference type="AlphaFoldDB" id="A0A1N7FBR7"/>
<evidence type="ECO:0000313" key="1">
    <source>
        <dbReference type="EMBL" id="SIR97763.1"/>
    </source>
</evidence>
<gene>
    <name evidence="1" type="ORF">SAMN05421858_4917</name>
</gene>
<protein>
    <submittedName>
        <fullName evidence="1">Uncharacterized protein</fullName>
    </submittedName>
</protein>